<dbReference type="STRING" id="1810504.PG2T_10250"/>
<evidence type="ECO:0000256" key="13">
    <source>
        <dbReference type="RuleBase" id="RU003357"/>
    </source>
</evidence>
<dbReference type="InterPro" id="IPR036942">
    <property type="entry name" value="Beta-barrel_TonB_sf"/>
</dbReference>
<keyword evidence="18" id="KW-1185">Reference proteome</keyword>
<keyword evidence="8" id="KW-0406">Ion transport</keyword>
<dbReference type="SUPFAM" id="SSF56935">
    <property type="entry name" value="Porins"/>
    <property type="match status" value="1"/>
</dbReference>
<dbReference type="Pfam" id="PF00593">
    <property type="entry name" value="TonB_dep_Rec_b-barrel"/>
    <property type="match status" value="1"/>
</dbReference>
<evidence type="ECO:0000256" key="8">
    <source>
        <dbReference type="ARBA" id="ARBA00023065"/>
    </source>
</evidence>
<keyword evidence="2 12" id="KW-0813">Transport</keyword>
<dbReference type="InParanoid" id="A0A1B1YUI2"/>
<evidence type="ECO:0000256" key="14">
    <source>
        <dbReference type="SAM" id="SignalP"/>
    </source>
</evidence>
<dbReference type="EMBL" id="CP014671">
    <property type="protein sequence ID" value="ANX04520.1"/>
    <property type="molecule type" value="Genomic_DNA"/>
</dbReference>
<dbReference type="GO" id="GO:0009279">
    <property type="term" value="C:cell outer membrane"/>
    <property type="evidence" value="ECO:0007669"/>
    <property type="project" value="UniProtKB-SubCell"/>
</dbReference>
<keyword evidence="7" id="KW-0408">Iron</keyword>
<name>A0A1B1YUI2_9GAMM</name>
<keyword evidence="5 12" id="KW-0812">Transmembrane</keyword>
<dbReference type="PROSITE" id="PS52016">
    <property type="entry name" value="TONB_DEPENDENT_REC_3"/>
    <property type="match status" value="1"/>
</dbReference>
<feature type="chain" id="PRO_5008533048" description="TonB-dependent receptor" evidence="14">
    <location>
        <begin position="28"/>
        <end position="694"/>
    </location>
</feature>
<protein>
    <recommendedName>
        <fullName evidence="19">TonB-dependent receptor</fullName>
    </recommendedName>
</protein>
<feature type="signal peptide" evidence="14">
    <location>
        <begin position="1"/>
        <end position="27"/>
    </location>
</feature>
<feature type="domain" description="TonB-dependent receptor-like beta-barrel" evidence="15">
    <location>
        <begin position="251"/>
        <end position="660"/>
    </location>
</feature>
<dbReference type="RefSeq" id="WP_068804883.1">
    <property type="nucleotide sequence ID" value="NZ_CP014671.1"/>
</dbReference>
<evidence type="ECO:0000256" key="3">
    <source>
        <dbReference type="ARBA" id="ARBA00022452"/>
    </source>
</evidence>
<keyword evidence="6 14" id="KW-0732">Signal</keyword>
<dbReference type="InterPro" id="IPR012910">
    <property type="entry name" value="Plug_dom"/>
</dbReference>
<keyword evidence="9 13" id="KW-0798">TonB box</keyword>
<keyword evidence="11 12" id="KW-0998">Cell outer membrane</keyword>
<evidence type="ECO:0000256" key="7">
    <source>
        <dbReference type="ARBA" id="ARBA00023004"/>
    </source>
</evidence>
<dbReference type="InterPro" id="IPR037066">
    <property type="entry name" value="Plug_dom_sf"/>
</dbReference>
<evidence type="ECO:0000313" key="17">
    <source>
        <dbReference type="EMBL" id="ANX04520.1"/>
    </source>
</evidence>
<dbReference type="Proteomes" id="UP000092952">
    <property type="component" value="Chromosome"/>
</dbReference>
<dbReference type="KEGG" id="gbi:PG2T_10250"/>
<evidence type="ECO:0000256" key="11">
    <source>
        <dbReference type="ARBA" id="ARBA00023237"/>
    </source>
</evidence>
<organism evidence="17 18">
    <name type="scientific">Immundisolibacter cernigliae</name>
    <dbReference type="NCBI Taxonomy" id="1810504"/>
    <lineage>
        <taxon>Bacteria</taxon>
        <taxon>Pseudomonadati</taxon>
        <taxon>Pseudomonadota</taxon>
        <taxon>Gammaproteobacteria</taxon>
        <taxon>Immundisolibacterales</taxon>
        <taxon>Immundisolibacteraceae</taxon>
        <taxon>Immundisolibacter</taxon>
    </lineage>
</organism>
<evidence type="ECO:0000256" key="2">
    <source>
        <dbReference type="ARBA" id="ARBA00022448"/>
    </source>
</evidence>
<keyword evidence="4" id="KW-0410">Iron transport</keyword>
<accession>A0A1B1YUI2</accession>
<evidence type="ECO:0000259" key="16">
    <source>
        <dbReference type="Pfam" id="PF07715"/>
    </source>
</evidence>
<evidence type="ECO:0000256" key="4">
    <source>
        <dbReference type="ARBA" id="ARBA00022496"/>
    </source>
</evidence>
<evidence type="ECO:0000256" key="10">
    <source>
        <dbReference type="ARBA" id="ARBA00023136"/>
    </source>
</evidence>
<dbReference type="Gene3D" id="2.170.130.10">
    <property type="entry name" value="TonB-dependent receptor, plug domain"/>
    <property type="match status" value="1"/>
</dbReference>
<dbReference type="PANTHER" id="PTHR32552">
    <property type="entry name" value="FERRICHROME IRON RECEPTOR-RELATED"/>
    <property type="match status" value="1"/>
</dbReference>
<dbReference type="GO" id="GO:0015344">
    <property type="term" value="F:siderophore uptake transmembrane transporter activity"/>
    <property type="evidence" value="ECO:0007669"/>
    <property type="project" value="TreeGrafter"/>
</dbReference>
<feature type="domain" description="TonB-dependent receptor plug" evidence="16">
    <location>
        <begin position="51"/>
        <end position="158"/>
    </location>
</feature>
<dbReference type="OrthoDB" id="9760620at2"/>
<dbReference type="AlphaFoldDB" id="A0A1B1YUI2"/>
<proteinExistence type="inferred from homology"/>
<reference evidence="18" key="1">
    <citation type="submission" date="2016-03" db="EMBL/GenBank/DDBJ databases">
        <title>Complete genome sequence of Solimmundus cernigliae, representing a novel lineage of polycyclic aromatic hydrocarbon degraders within the Gammaproteobacteria.</title>
        <authorList>
            <person name="Singleton D.R."/>
            <person name="Dickey A.N."/>
            <person name="Scholl E.H."/>
            <person name="Wright F.A."/>
            <person name="Aitken M.D."/>
        </authorList>
    </citation>
    <scope>NUCLEOTIDE SEQUENCE [LARGE SCALE GENOMIC DNA]</scope>
    <source>
        <strain evidence="18">TR3.2</strain>
    </source>
</reference>
<dbReference type="InterPro" id="IPR039426">
    <property type="entry name" value="TonB-dep_rcpt-like"/>
</dbReference>
<evidence type="ECO:0000256" key="12">
    <source>
        <dbReference type="PROSITE-ProRule" id="PRU01360"/>
    </source>
</evidence>
<evidence type="ECO:0000256" key="1">
    <source>
        <dbReference type="ARBA" id="ARBA00004571"/>
    </source>
</evidence>
<keyword evidence="3 12" id="KW-1134">Transmembrane beta strand</keyword>
<sequence length="694" mass="75507">MRFRPGGASVAALLLAGMAVVPGASRADDGAAPPLVVTIEAPRDIAAWTAAGSGSRIDAADIARTRPAHASELFARVPGVWISRGDGQESLIAIRSPVLTGPGACGAFQILEDGIPIRPAGFCNVNELFEVDFAQAAAVEVARGPASSQYGANALHGAINVVSHRPGPQPWTLGLEAGPDDSFTGRLSSGSARWRLDVQGADTNGFRDATPTGEQKLGLGHATTLGRWQVSSRLAASNLNQETAGFIFGKDAYRKAGLRRDNLNPEAYRDASSARLHSAWRTVLGENTALSITPYARWSQMDFLQHFLPGQPTETNGQRSAGVLVDLRKPLPGGIDWQAGLAGEYARGFLSEVQARPLSTGSAFQQATRPAGLHYDFEVASRMAALWQSLDLPLDAAGDWHLLASLRGEYLSYDYDNRALDGNTRDDGTPCGFGGCLYNRPADRSDHFANLAGRLGLRYGDPYSGQWHGAWSNGFRPPQVTELYRLQRGQTTADLDSERLQGVELGYQRAWADVRISLTAFGMRKTHFIFTDADGLNVSDGRTKHFGLETEATWRPAPRHELHLSASLARHRYAFDRAASGGEIIKSGNEIDTAPPFMGSLRWLYQPRRDFSLELEGVRMGPYYLDAANTARYAGHTLANLRADWVTSAKTTLFARITNLTDSDYAERADLAFGSYRYFPGLPRRLFVGIEWRP</sequence>
<evidence type="ECO:0008006" key="19">
    <source>
        <dbReference type="Google" id="ProtNLM"/>
    </source>
</evidence>
<dbReference type="Gene3D" id="2.40.170.20">
    <property type="entry name" value="TonB-dependent receptor, beta-barrel domain"/>
    <property type="match status" value="1"/>
</dbReference>
<keyword evidence="10 12" id="KW-0472">Membrane</keyword>
<dbReference type="Pfam" id="PF07715">
    <property type="entry name" value="Plug"/>
    <property type="match status" value="1"/>
</dbReference>
<evidence type="ECO:0000313" key="18">
    <source>
        <dbReference type="Proteomes" id="UP000092952"/>
    </source>
</evidence>
<gene>
    <name evidence="17" type="ORF">PG2T_10250</name>
</gene>
<dbReference type="InterPro" id="IPR000531">
    <property type="entry name" value="Beta-barrel_TonB"/>
</dbReference>
<comment type="similarity">
    <text evidence="12 13">Belongs to the TonB-dependent receptor family.</text>
</comment>
<evidence type="ECO:0000256" key="5">
    <source>
        <dbReference type="ARBA" id="ARBA00022692"/>
    </source>
</evidence>
<evidence type="ECO:0000256" key="9">
    <source>
        <dbReference type="ARBA" id="ARBA00023077"/>
    </source>
</evidence>
<evidence type="ECO:0000259" key="15">
    <source>
        <dbReference type="Pfam" id="PF00593"/>
    </source>
</evidence>
<dbReference type="PANTHER" id="PTHR32552:SF89">
    <property type="entry name" value="CATECHOLATE SIDEROPHORE RECEPTOR FIU"/>
    <property type="match status" value="1"/>
</dbReference>
<comment type="subcellular location">
    <subcellularLocation>
        <location evidence="1 12">Cell outer membrane</location>
        <topology evidence="1 12">Multi-pass membrane protein</topology>
    </subcellularLocation>
</comment>
<evidence type="ECO:0000256" key="6">
    <source>
        <dbReference type="ARBA" id="ARBA00022729"/>
    </source>
</evidence>